<name>A0A5C3N3M4_9AGAM</name>
<dbReference type="Proteomes" id="UP000305948">
    <property type="component" value="Unassembled WGS sequence"/>
</dbReference>
<reference evidence="1 2" key="1">
    <citation type="journal article" date="2019" name="Nat. Ecol. Evol.">
        <title>Megaphylogeny resolves global patterns of mushroom evolution.</title>
        <authorList>
            <person name="Varga T."/>
            <person name="Krizsan K."/>
            <person name="Foldi C."/>
            <person name="Dima B."/>
            <person name="Sanchez-Garcia M."/>
            <person name="Sanchez-Ramirez S."/>
            <person name="Szollosi G.J."/>
            <person name="Szarkandi J.G."/>
            <person name="Papp V."/>
            <person name="Albert L."/>
            <person name="Andreopoulos W."/>
            <person name="Angelini C."/>
            <person name="Antonin V."/>
            <person name="Barry K.W."/>
            <person name="Bougher N.L."/>
            <person name="Buchanan P."/>
            <person name="Buyck B."/>
            <person name="Bense V."/>
            <person name="Catcheside P."/>
            <person name="Chovatia M."/>
            <person name="Cooper J."/>
            <person name="Damon W."/>
            <person name="Desjardin D."/>
            <person name="Finy P."/>
            <person name="Geml J."/>
            <person name="Haridas S."/>
            <person name="Hughes K."/>
            <person name="Justo A."/>
            <person name="Karasinski D."/>
            <person name="Kautmanova I."/>
            <person name="Kiss B."/>
            <person name="Kocsube S."/>
            <person name="Kotiranta H."/>
            <person name="LaButti K.M."/>
            <person name="Lechner B.E."/>
            <person name="Liimatainen K."/>
            <person name="Lipzen A."/>
            <person name="Lukacs Z."/>
            <person name="Mihaltcheva S."/>
            <person name="Morgado L.N."/>
            <person name="Niskanen T."/>
            <person name="Noordeloos M.E."/>
            <person name="Ohm R.A."/>
            <person name="Ortiz-Santana B."/>
            <person name="Ovrebo C."/>
            <person name="Racz N."/>
            <person name="Riley R."/>
            <person name="Savchenko A."/>
            <person name="Shiryaev A."/>
            <person name="Soop K."/>
            <person name="Spirin V."/>
            <person name="Szebenyi C."/>
            <person name="Tomsovsky M."/>
            <person name="Tulloss R.E."/>
            <person name="Uehling J."/>
            <person name="Grigoriev I.V."/>
            <person name="Vagvolgyi C."/>
            <person name="Papp T."/>
            <person name="Martin F.M."/>
            <person name="Miettinen O."/>
            <person name="Hibbett D.S."/>
            <person name="Nagy L.G."/>
        </authorList>
    </citation>
    <scope>NUCLEOTIDE SEQUENCE [LARGE SCALE GENOMIC DNA]</scope>
    <source>
        <strain evidence="1 2">OMC1185</strain>
    </source>
</reference>
<organism evidence="1 2">
    <name type="scientific">Heliocybe sulcata</name>
    <dbReference type="NCBI Taxonomy" id="5364"/>
    <lineage>
        <taxon>Eukaryota</taxon>
        <taxon>Fungi</taxon>
        <taxon>Dikarya</taxon>
        <taxon>Basidiomycota</taxon>
        <taxon>Agaricomycotina</taxon>
        <taxon>Agaricomycetes</taxon>
        <taxon>Gloeophyllales</taxon>
        <taxon>Gloeophyllaceae</taxon>
        <taxon>Heliocybe</taxon>
    </lineage>
</organism>
<keyword evidence="2" id="KW-1185">Reference proteome</keyword>
<accession>A0A5C3N3M4</accession>
<evidence type="ECO:0000313" key="2">
    <source>
        <dbReference type="Proteomes" id="UP000305948"/>
    </source>
</evidence>
<proteinExistence type="predicted"/>
<sequence length="434" mass="47927">MHVSGVGIDGKTDRLEILVSRISSTGWARKLLGTTGTKAVAAVIACTRLRGNVAFRSSTHFIIDVGKQAKLDGVQSRQKMSFLWVDEYRMGGVERTNMRQRSDQRIPVKFALWPKHPGHYRRDQARKELPWVYAATLSGSEPAEQKGIGSSKFVDNCTPSTNPMPLVSVSRLGEPHRRQRGSGIIIPGPLQFAAPLFGGASHCKLLHVWQDCHEPRTDDELVEESDVERVHVSSHGSPASALRLLPTAFLPRLALWSRSRAARWAAWARSRMAEPQDGDGNVVGEGAVVGDVLVTLDDEGVAIYARLKNVIRSRCFTTYWGAELASGDLLGKLRVQYSLQHMKGKEPLIINGSAAGSQREGEMGILRILAHSSAPWPSVQQAQRIYRLQADTYQGFSDCNSQRVAAGFFTRTEKVVVSFITDVKAIQPFRTFVT</sequence>
<evidence type="ECO:0000313" key="1">
    <source>
        <dbReference type="EMBL" id="TFK48391.1"/>
    </source>
</evidence>
<dbReference type="EMBL" id="ML213519">
    <property type="protein sequence ID" value="TFK48391.1"/>
    <property type="molecule type" value="Genomic_DNA"/>
</dbReference>
<protein>
    <submittedName>
        <fullName evidence="1">Uncharacterized protein</fullName>
    </submittedName>
</protein>
<dbReference type="AlphaFoldDB" id="A0A5C3N3M4"/>
<gene>
    <name evidence="1" type="ORF">OE88DRAFT_1727690</name>
</gene>